<dbReference type="Pfam" id="PF05635">
    <property type="entry name" value="23S_rRNA_IVP"/>
    <property type="match status" value="1"/>
</dbReference>
<dbReference type="AlphaFoldDB" id="A0A1Y1SA18"/>
<accession>A0A1Y1SA18</accession>
<proteinExistence type="predicted"/>
<dbReference type="EMBL" id="AQQV01000005">
    <property type="protein sequence ID" value="ORE85175.1"/>
    <property type="molecule type" value="Genomic_DNA"/>
</dbReference>
<sequence>MTDKRRHHDFAAWKEAMELVTAVYRLTDQFPPTERNGLAADLRRTVTSVPSLLAEGSARMTRGGLVTYVDAARGALAQVETQLAIAYRLEFAPPNADIDQRIPHLFEKLASMIKVLQAEQANRKT</sequence>
<dbReference type="Gene3D" id="1.20.1440.60">
    <property type="entry name" value="23S rRNA-intervening sequence"/>
    <property type="match status" value="1"/>
</dbReference>
<dbReference type="Proteomes" id="UP000192342">
    <property type="component" value="Unassembled WGS sequence"/>
</dbReference>
<keyword evidence="2" id="KW-1185">Reference proteome</keyword>
<evidence type="ECO:0000313" key="1">
    <source>
        <dbReference type="EMBL" id="ORE85175.1"/>
    </source>
</evidence>
<dbReference type="RefSeq" id="WP_083563325.1">
    <property type="nucleotide sequence ID" value="NZ_AQQV01000005.1"/>
</dbReference>
<comment type="caution">
    <text evidence="1">The sequence shown here is derived from an EMBL/GenBank/DDBJ whole genome shotgun (WGS) entry which is preliminary data.</text>
</comment>
<dbReference type="InterPro" id="IPR012657">
    <property type="entry name" value="23S_rRNA-intervening_sequence"/>
</dbReference>
<protein>
    <recommendedName>
        <fullName evidence="3">S23 ribosomal protein</fullName>
    </recommendedName>
</protein>
<dbReference type="STRING" id="1317117.ATO7_15367"/>
<gene>
    <name evidence="1" type="ORF">ATO7_15367</name>
</gene>
<name>A0A1Y1SA18_9GAMM</name>
<reference evidence="1 2" key="1">
    <citation type="submission" date="2013-04" db="EMBL/GenBank/DDBJ databases">
        <title>Oceanococcus atlanticus 22II-S10r2 Genome Sequencing.</title>
        <authorList>
            <person name="Lai Q."/>
            <person name="Li G."/>
            <person name="Shao Z."/>
        </authorList>
    </citation>
    <scope>NUCLEOTIDE SEQUENCE [LARGE SCALE GENOMIC DNA]</scope>
    <source>
        <strain evidence="1 2">22II-S10r2</strain>
    </source>
</reference>
<dbReference type="PANTHER" id="PTHR38471:SF2">
    <property type="entry name" value="FOUR HELIX BUNDLE PROTEIN"/>
    <property type="match status" value="1"/>
</dbReference>
<evidence type="ECO:0008006" key="3">
    <source>
        <dbReference type="Google" id="ProtNLM"/>
    </source>
</evidence>
<evidence type="ECO:0000313" key="2">
    <source>
        <dbReference type="Proteomes" id="UP000192342"/>
    </source>
</evidence>
<organism evidence="1 2">
    <name type="scientific">Oceanococcus atlanticus</name>
    <dbReference type="NCBI Taxonomy" id="1317117"/>
    <lineage>
        <taxon>Bacteria</taxon>
        <taxon>Pseudomonadati</taxon>
        <taxon>Pseudomonadota</taxon>
        <taxon>Gammaproteobacteria</taxon>
        <taxon>Chromatiales</taxon>
        <taxon>Oceanococcaceae</taxon>
        <taxon>Oceanococcus</taxon>
    </lineage>
</organism>
<dbReference type="SUPFAM" id="SSF158446">
    <property type="entry name" value="IVS-encoded protein-like"/>
    <property type="match status" value="1"/>
</dbReference>
<dbReference type="OrthoDB" id="160990at2"/>
<dbReference type="NCBIfam" id="TIGR02436">
    <property type="entry name" value="four helix bundle protein"/>
    <property type="match status" value="1"/>
</dbReference>
<dbReference type="InterPro" id="IPR036583">
    <property type="entry name" value="23S_rRNA_IVS_sf"/>
</dbReference>
<dbReference type="PANTHER" id="PTHR38471">
    <property type="entry name" value="FOUR HELIX BUNDLE PROTEIN"/>
    <property type="match status" value="1"/>
</dbReference>
<dbReference type="CDD" id="cd16377">
    <property type="entry name" value="23S_rRNA_IVP_like"/>
    <property type="match status" value="1"/>
</dbReference>